<evidence type="ECO:0000256" key="8">
    <source>
        <dbReference type="ARBA" id="ARBA00023170"/>
    </source>
</evidence>
<dbReference type="Proteomes" id="UP000031980">
    <property type="component" value="Unassembled WGS sequence"/>
</dbReference>
<dbReference type="SUPFAM" id="SSF56935">
    <property type="entry name" value="Porins"/>
    <property type="match status" value="1"/>
</dbReference>
<dbReference type="Pfam" id="PF07715">
    <property type="entry name" value="Plug"/>
    <property type="match status" value="1"/>
</dbReference>
<dbReference type="GO" id="GO:0015344">
    <property type="term" value="F:siderophore uptake transmembrane transporter activity"/>
    <property type="evidence" value="ECO:0007669"/>
    <property type="project" value="TreeGrafter"/>
</dbReference>
<dbReference type="EMBL" id="JPIT01000032">
    <property type="protein sequence ID" value="KIO43287.1"/>
    <property type="molecule type" value="Genomic_DNA"/>
</dbReference>
<evidence type="ECO:0000313" key="14">
    <source>
        <dbReference type="EMBL" id="KIO43287.1"/>
    </source>
</evidence>
<evidence type="ECO:0000259" key="13">
    <source>
        <dbReference type="Pfam" id="PF07715"/>
    </source>
</evidence>
<evidence type="ECO:0000313" key="15">
    <source>
        <dbReference type="EMBL" id="KIO45000.1"/>
    </source>
</evidence>
<dbReference type="Gene3D" id="2.40.170.20">
    <property type="entry name" value="TonB-dependent receptor, beta-barrel domain"/>
    <property type="match status" value="1"/>
</dbReference>
<dbReference type="AlphaFoldDB" id="A0A0C3R5K7"/>
<proteinExistence type="inferred from homology"/>
<keyword evidence="17" id="KW-1185">Reference proteome</keyword>
<dbReference type="CDD" id="cd01347">
    <property type="entry name" value="ligand_gated_channel"/>
    <property type="match status" value="1"/>
</dbReference>
<protein>
    <submittedName>
        <fullName evidence="15">Ligand-gated channel</fullName>
    </submittedName>
</protein>
<dbReference type="InterPro" id="IPR037066">
    <property type="entry name" value="Plug_dom_sf"/>
</dbReference>
<evidence type="ECO:0000259" key="12">
    <source>
        <dbReference type="Pfam" id="PF00593"/>
    </source>
</evidence>
<name>A0A0C3R5K7_9PORP</name>
<feature type="domain" description="TonB-dependent receptor plug" evidence="13">
    <location>
        <begin position="51"/>
        <end position="166"/>
    </location>
</feature>
<keyword evidence="9 10" id="KW-0998">Cell outer membrane</keyword>
<dbReference type="EMBL" id="JPIU01000038">
    <property type="protein sequence ID" value="KIO45000.1"/>
    <property type="molecule type" value="Genomic_DNA"/>
</dbReference>
<evidence type="ECO:0000256" key="1">
    <source>
        <dbReference type="ARBA" id="ARBA00004571"/>
    </source>
</evidence>
<comment type="similarity">
    <text evidence="10 11">Belongs to the TonB-dependent receptor family.</text>
</comment>
<keyword evidence="4 10" id="KW-0812">Transmembrane</keyword>
<dbReference type="InterPro" id="IPR012910">
    <property type="entry name" value="Plug_dom"/>
</dbReference>
<evidence type="ECO:0000313" key="17">
    <source>
        <dbReference type="Proteomes" id="UP000031980"/>
    </source>
</evidence>
<organism evidence="15 17">
    <name type="scientific">Sanguibacteroides justesenii</name>
    <dbReference type="NCBI Taxonomy" id="1547597"/>
    <lineage>
        <taxon>Bacteria</taxon>
        <taxon>Pseudomonadati</taxon>
        <taxon>Bacteroidota</taxon>
        <taxon>Bacteroidia</taxon>
        <taxon>Bacteroidales</taxon>
        <taxon>Porphyromonadaceae</taxon>
        <taxon>Sanguibacteroides</taxon>
    </lineage>
</organism>
<dbReference type="Pfam" id="PF00593">
    <property type="entry name" value="TonB_dep_Rec_b-barrel"/>
    <property type="match status" value="1"/>
</dbReference>
<evidence type="ECO:0000256" key="9">
    <source>
        <dbReference type="ARBA" id="ARBA00023237"/>
    </source>
</evidence>
<reference evidence="15 17" key="1">
    <citation type="submission" date="2014-07" db="EMBL/GenBank/DDBJ databases">
        <title>Porphyromonadaceae bacterium OUH 308042 = ATCC BAA-2681 = DSM 28342 draft genome.</title>
        <authorList>
            <person name="Sydenham T.V."/>
            <person name="Hasman H."/>
            <person name="Justensen U.S."/>
        </authorList>
    </citation>
    <scope>NUCLEOTIDE SEQUENCE [LARGE SCALE GENOMIC DNA]</scope>
    <source>
        <strain evidence="15 17">OUH 308042</strain>
    </source>
</reference>
<feature type="domain" description="TonB-dependent receptor-like beta-barrel" evidence="12">
    <location>
        <begin position="223"/>
        <end position="603"/>
    </location>
</feature>
<gene>
    <name evidence="15" type="ORF">BA92_08305</name>
    <name evidence="14" type="ORF">IE90_13910</name>
</gene>
<keyword evidence="6 11" id="KW-0798">TonB box</keyword>
<accession>A0A0C3R5K7</accession>
<dbReference type="GO" id="GO:0044718">
    <property type="term" value="P:siderophore transmembrane transport"/>
    <property type="evidence" value="ECO:0007669"/>
    <property type="project" value="TreeGrafter"/>
</dbReference>
<dbReference type="RefSeq" id="WP_041504389.1">
    <property type="nucleotide sequence ID" value="NZ_JPIT01000032.1"/>
</dbReference>
<dbReference type="PANTHER" id="PTHR30069">
    <property type="entry name" value="TONB-DEPENDENT OUTER MEMBRANE RECEPTOR"/>
    <property type="match status" value="1"/>
</dbReference>
<evidence type="ECO:0000313" key="16">
    <source>
        <dbReference type="Proteomes" id="UP000031937"/>
    </source>
</evidence>
<comment type="subcellular location">
    <subcellularLocation>
        <location evidence="1 10">Cell outer membrane</location>
        <topology evidence="1 10">Multi-pass membrane protein</topology>
    </subcellularLocation>
</comment>
<reference evidence="14 16" key="2">
    <citation type="submission" date="2014-07" db="EMBL/GenBank/DDBJ databases">
        <title>Porphyromonadaceae bacterium OUH 334697 = ATCC BAA-2682 = DSM 28341 draft genome.</title>
        <authorList>
            <person name="Sydenham T.V."/>
            <person name="Hasman H."/>
            <person name="Justesen U.S."/>
        </authorList>
    </citation>
    <scope>NUCLEOTIDE SEQUENCE [LARGE SCALE GENOMIC DNA]</scope>
    <source>
        <strain evidence="14 16">OUH 334697</strain>
    </source>
</reference>
<dbReference type="Proteomes" id="UP000031937">
    <property type="component" value="Unassembled WGS sequence"/>
</dbReference>
<dbReference type="InterPro" id="IPR036942">
    <property type="entry name" value="Beta-barrel_TonB_sf"/>
</dbReference>
<keyword evidence="2 10" id="KW-0813">Transport</keyword>
<dbReference type="GO" id="GO:0009279">
    <property type="term" value="C:cell outer membrane"/>
    <property type="evidence" value="ECO:0007669"/>
    <property type="project" value="UniProtKB-SubCell"/>
</dbReference>
<evidence type="ECO:0000256" key="6">
    <source>
        <dbReference type="ARBA" id="ARBA00023077"/>
    </source>
</evidence>
<dbReference type="OrthoDB" id="9764669at2"/>
<dbReference type="Gene3D" id="2.170.130.10">
    <property type="entry name" value="TonB-dependent receptor, plug domain"/>
    <property type="match status" value="1"/>
</dbReference>
<dbReference type="PANTHER" id="PTHR30069:SF29">
    <property type="entry name" value="HEMOGLOBIN AND HEMOGLOBIN-HAPTOGLOBIN-BINDING PROTEIN 1-RELATED"/>
    <property type="match status" value="1"/>
</dbReference>
<evidence type="ECO:0000256" key="10">
    <source>
        <dbReference type="PROSITE-ProRule" id="PRU01360"/>
    </source>
</evidence>
<evidence type="ECO:0000256" key="5">
    <source>
        <dbReference type="ARBA" id="ARBA00022729"/>
    </source>
</evidence>
<evidence type="ECO:0000256" key="7">
    <source>
        <dbReference type="ARBA" id="ARBA00023136"/>
    </source>
</evidence>
<keyword evidence="5" id="KW-0732">Signal</keyword>
<evidence type="ECO:0000256" key="4">
    <source>
        <dbReference type="ARBA" id="ARBA00022692"/>
    </source>
</evidence>
<evidence type="ECO:0000256" key="3">
    <source>
        <dbReference type="ARBA" id="ARBA00022452"/>
    </source>
</evidence>
<keyword evidence="8" id="KW-0675">Receptor</keyword>
<keyword evidence="3 10" id="KW-1134">Transmembrane beta strand</keyword>
<keyword evidence="7 10" id="KW-0472">Membrane</keyword>
<dbReference type="InterPro" id="IPR039426">
    <property type="entry name" value="TonB-dep_rcpt-like"/>
</dbReference>
<dbReference type="PROSITE" id="PS52016">
    <property type="entry name" value="TONB_DEPENDENT_REC_3"/>
    <property type="match status" value="1"/>
</dbReference>
<comment type="caution">
    <text evidence="15">The sequence shown here is derived from an EMBL/GenBank/DDBJ whole genome shotgun (WGS) entry which is preliminary data.</text>
</comment>
<dbReference type="InterPro" id="IPR000531">
    <property type="entry name" value="Beta-barrel_TonB"/>
</dbReference>
<evidence type="ECO:0000256" key="11">
    <source>
        <dbReference type="RuleBase" id="RU003357"/>
    </source>
</evidence>
<evidence type="ECO:0000256" key="2">
    <source>
        <dbReference type="ARBA" id="ARBA00022448"/>
    </source>
</evidence>
<sequence>MNKKITYILIVNFLLFLELDVYSQEDSTRSTKNYTIDEVVVTGTRNETEIRHLPMSISIIKRNQIEHRYEQSLLPILTEQIPGFFTTSRSIMGYGISTGAAGSMSLRGIGGNPTTGLLILIDGHPQYMGLMGHPLSDAYQSMLAEKVEVVRGPASVLYGSNAMGGVINIVTRKQQDDGIKNHARVSYGSYNTLTTELSNQIRQGRFNSIVTGSYNRTDGHRSDMEFEQYGGYAKLGYELNRVWNLFADINLTHYNTSNPGTMTSPVFDNDSRITRGVTSFSLENNYNHTSGALKLYYNWGRHKINDGYSREEEPLNYRFHSTDKMLGLTWYQSVTLFTGNRITVGADYQHIGGEAWNKFLNGNHTDIVNKSENEIAGYMDFRQSIGRIFTFNAGVRIDHHSQSGTEWIPQVGISTQFQPNAELKALMSKGFRNPTLRELYMFGSKNPDLKPERIMSYELSWSQRLMKNTLSYGINLFHINGDNTIQTVVMDDKHRKNINTGKIENWGVETDMSYRPNRSWNISANYSWLRMVHPVIAAPEHKLYAGADFTRGRWNISTGIMYVRGLYTEVKPSKIKEDFILWNMRGSYRVFRFADLFVRGENLLAQSYEINIGYPMPEATFMGGVNINF</sequence>